<dbReference type="SUPFAM" id="SSF63829">
    <property type="entry name" value="Calcium-dependent phosphotriesterase"/>
    <property type="match status" value="1"/>
</dbReference>
<dbReference type="OrthoDB" id="817877at2"/>
<comment type="caution">
    <text evidence="1">The sequence shown here is derived from an EMBL/GenBank/DDBJ whole genome shotgun (WGS) entry which is preliminary data.</text>
</comment>
<dbReference type="AlphaFoldDB" id="A0A327PCZ8"/>
<protein>
    <recommendedName>
        <fullName evidence="3">6-bladed beta-propeller protein</fullName>
    </recommendedName>
</protein>
<accession>A0A327PCZ8</accession>
<dbReference type="RefSeq" id="WP_111611751.1">
    <property type="nucleotide sequence ID" value="NZ_QLLK01000006.1"/>
</dbReference>
<evidence type="ECO:0000313" key="2">
    <source>
        <dbReference type="Proteomes" id="UP000249610"/>
    </source>
</evidence>
<evidence type="ECO:0000313" key="1">
    <source>
        <dbReference type="EMBL" id="RAI89367.1"/>
    </source>
</evidence>
<keyword evidence="2" id="KW-1185">Reference proteome</keyword>
<name>A0A327PCZ8_9BACT</name>
<reference evidence="1 2" key="1">
    <citation type="submission" date="2018-06" db="EMBL/GenBank/DDBJ databases">
        <title>Genomic Encyclopedia of Archaeal and Bacterial Type Strains, Phase II (KMG-II): from individual species to whole genera.</title>
        <authorList>
            <person name="Goeker M."/>
        </authorList>
    </citation>
    <scope>NUCLEOTIDE SEQUENCE [LARGE SCALE GENOMIC DNA]</scope>
    <source>
        <strain evidence="1 2">DSM 23446</strain>
    </source>
</reference>
<sequence>MKIVLIKTALYISATFLAFTLFAQEYTFKKVKEIRVESLTDVGIRDYDPKKDIFVGFIDKRSEGIELAVFDANGNIIASKKRQGEGPEDYQSSALTMGFSSDGNIWVQTSIELLKYDLEFNLIDRVRFEPTSTTVVYSGPWSKFVPLTKGSQVSFIMTASNMSINTSLEWIPSKTNMVEYYDVASKSIKSEVLLSSRKVYEGIENEEFPAVAIPIFTLDDRNGDLYFTTSIDNEITVYNPINWNVIQRISVKQEFFEALDDIPLKESNLGLSNKSPLYSRNQKILKFDSDLLGLIYVKEISEAANELRKSNGETFWMRDPEFQRVILFKDGVQLPGELTSPSGLVQMTLPINRVLVKVVNEEEELDYYLYEIWELVKK</sequence>
<gene>
    <name evidence="1" type="ORF">LV83_02408</name>
</gene>
<dbReference type="Proteomes" id="UP000249610">
    <property type="component" value="Unassembled WGS sequence"/>
</dbReference>
<organism evidence="1 2">
    <name type="scientific">Algoriphagus yeomjeoni</name>
    <dbReference type="NCBI Taxonomy" id="291403"/>
    <lineage>
        <taxon>Bacteria</taxon>
        <taxon>Pseudomonadati</taxon>
        <taxon>Bacteroidota</taxon>
        <taxon>Cytophagia</taxon>
        <taxon>Cytophagales</taxon>
        <taxon>Cyclobacteriaceae</taxon>
        <taxon>Algoriphagus</taxon>
    </lineage>
</organism>
<proteinExistence type="predicted"/>
<evidence type="ECO:0008006" key="3">
    <source>
        <dbReference type="Google" id="ProtNLM"/>
    </source>
</evidence>
<dbReference type="EMBL" id="QLLK01000006">
    <property type="protein sequence ID" value="RAI89367.1"/>
    <property type="molecule type" value="Genomic_DNA"/>
</dbReference>